<keyword evidence="11" id="KW-1133">Transmembrane helix</keyword>
<evidence type="ECO:0000256" key="3">
    <source>
        <dbReference type="ARBA" id="ARBA00022723"/>
    </source>
</evidence>
<dbReference type="Gene3D" id="1.10.287.810">
    <property type="entry name" value="Mitochondrial import inner membrane translocase subunit tim13 like domains"/>
    <property type="match status" value="1"/>
</dbReference>
<dbReference type="GO" id="GO:0005743">
    <property type="term" value="C:mitochondrial inner membrane"/>
    <property type="evidence" value="ECO:0007669"/>
    <property type="project" value="UniProtKB-SubCell"/>
</dbReference>
<keyword evidence="11" id="KW-0472">Membrane</keyword>
<keyword evidence="10" id="KW-0999">Mitochondrion inner membrane</keyword>
<evidence type="ECO:0000256" key="11">
    <source>
        <dbReference type="SAM" id="Phobius"/>
    </source>
</evidence>
<keyword evidence="3" id="KW-0479">Metal-binding</keyword>
<evidence type="ECO:0000256" key="10">
    <source>
        <dbReference type="RuleBase" id="RU367043"/>
    </source>
</evidence>
<comment type="subcellular location">
    <subcellularLocation>
        <location evidence="10">Mitochondrion inner membrane</location>
        <topology evidence="10">Peripheral membrane protein</topology>
        <orientation evidence="10">Intermembrane side</orientation>
    </subcellularLocation>
</comment>
<keyword evidence="6 10" id="KW-0811">Translocation</keyword>
<keyword evidence="4" id="KW-0862">Zinc</keyword>
<dbReference type="AlphaFoldDB" id="L7M3D6"/>
<comment type="similarity">
    <text evidence="1 10">Belongs to the small Tim family.</text>
</comment>
<protein>
    <recommendedName>
        <fullName evidence="10">Mitochondrial import inner membrane translocase subunit</fullName>
    </recommendedName>
</protein>
<accession>L7M3D6</accession>
<feature type="transmembrane region" description="Helical" evidence="11">
    <location>
        <begin position="6"/>
        <end position="26"/>
    </location>
</feature>
<evidence type="ECO:0000256" key="9">
    <source>
        <dbReference type="ARBA" id="ARBA00023186"/>
    </source>
</evidence>
<organism evidence="13">
    <name type="scientific">Rhipicephalus pulchellus</name>
    <name type="common">Yellow backed tick</name>
    <name type="synonym">Dermacentor pulchellus</name>
    <dbReference type="NCBI Taxonomy" id="72859"/>
    <lineage>
        <taxon>Eukaryota</taxon>
        <taxon>Metazoa</taxon>
        <taxon>Ecdysozoa</taxon>
        <taxon>Arthropoda</taxon>
        <taxon>Chelicerata</taxon>
        <taxon>Arachnida</taxon>
        <taxon>Acari</taxon>
        <taxon>Parasitiformes</taxon>
        <taxon>Ixodida</taxon>
        <taxon>Ixodoidea</taxon>
        <taxon>Ixodidae</taxon>
        <taxon>Rhipicephalinae</taxon>
        <taxon>Rhipicephalus</taxon>
        <taxon>Rhipicephalus</taxon>
    </lineage>
</organism>
<dbReference type="InterPro" id="IPR004217">
    <property type="entry name" value="Tim10-like"/>
</dbReference>
<name>L7M3D6_RHIPC</name>
<evidence type="ECO:0000256" key="8">
    <source>
        <dbReference type="ARBA" id="ARBA00023157"/>
    </source>
</evidence>
<keyword evidence="9 10" id="KW-0143">Chaperone</keyword>
<comment type="subunit">
    <text evidence="10">Heterohexamer.</text>
</comment>
<keyword evidence="5 10" id="KW-0653">Protein transport</keyword>
<dbReference type="GO" id="GO:0015031">
    <property type="term" value="P:protein transport"/>
    <property type="evidence" value="ECO:0007669"/>
    <property type="project" value="UniProtKB-KW"/>
</dbReference>
<evidence type="ECO:0000313" key="13">
    <source>
        <dbReference type="EMBL" id="JAA58397.1"/>
    </source>
</evidence>
<proteinExistence type="evidence at transcript level"/>
<dbReference type="SUPFAM" id="SSF144122">
    <property type="entry name" value="Tim10-like"/>
    <property type="match status" value="1"/>
</dbReference>
<comment type="function">
    <text evidence="10">Mitochondrial intermembrane chaperone that participates in the import and insertion of some multi-pass transmembrane proteins into the mitochondrial inner membrane. Also required for the transfer of beta-barrel precursors from the TOM complex to the sorting and assembly machinery (SAM complex) of the outer membrane. Acts as a chaperone-like protein that protects the hydrophobic precursors from aggregation and guide them through the mitochondrial intermembrane space.</text>
</comment>
<dbReference type="GO" id="GO:0042719">
    <property type="term" value="C:mitochondrial intermembrane space chaperone complex"/>
    <property type="evidence" value="ECO:0007669"/>
    <property type="project" value="UniProtKB-ARBA"/>
</dbReference>
<dbReference type="FunFam" id="1.10.287.810:FF:000001">
    <property type="entry name" value="mitochondrial import inner membrane translocase subunit TIM13"/>
    <property type="match status" value="1"/>
</dbReference>
<keyword evidence="7 10" id="KW-0496">Mitochondrion</keyword>
<feature type="domain" description="Tim10-like" evidence="12">
    <location>
        <begin position="69"/>
        <end position="129"/>
    </location>
</feature>
<dbReference type="GO" id="GO:0046872">
    <property type="term" value="F:metal ion binding"/>
    <property type="evidence" value="ECO:0007669"/>
    <property type="project" value="UniProtKB-KW"/>
</dbReference>
<reference evidence="13" key="1">
    <citation type="submission" date="2012-11" db="EMBL/GenBank/DDBJ databases">
        <authorList>
            <person name="Lucero-Rivera Y.E."/>
            <person name="Tovar-Ramirez D."/>
        </authorList>
    </citation>
    <scope>NUCLEOTIDE SEQUENCE</scope>
    <source>
        <tissue evidence="13">Salivary gland</tissue>
    </source>
</reference>
<dbReference type="EMBL" id="GACK01006637">
    <property type="protein sequence ID" value="JAA58397.1"/>
    <property type="molecule type" value="mRNA"/>
</dbReference>
<dbReference type="Pfam" id="PF02953">
    <property type="entry name" value="zf-Tim10_DDP"/>
    <property type="match status" value="1"/>
</dbReference>
<evidence type="ECO:0000256" key="6">
    <source>
        <dbReference type="ARBA" id="ARBA00023010"/>
    </source>
</evidence>
<keyword evidence="8 10" id="KW-1015">Disulfide bond</keyword>
<sequence>MPPLPPLFFCFFSCVVCGCAGSRVFFSRGCKFISLHRGSTARTSTTTLTMDGLPAGKLTGAQKEELMDQVKQQIAVANAQELLQKMTEKCFKKCISKPGTSLDNSEQKCISMCMDRYMDSWNIVSRSYGNRIARERGQM</sequence>
<keyword evidence="2 10" id="KW-0813">Transport</keyword>
<evidence type="ECO:0000256" key="7">
    <source>
        <dbReference type="ARBA" id="ARBA00023128"/>
    </source>
</evidence>
<comment type="domain">
    <text evidence="10">The twin CX3C motif contains 4 conserved Cys residues that form 2 disulfide bonds in the mitochondrial intermembrane space.</text>
</comment>
<keyword evidence="11" id="KW-0812">Transmembrane</keyword>
<evidence type="ECO:0000256" key="2">
    <source>
        <dbReference type="ARBA" id="ARBA00022448"/>
    </source>
</evidence>
<evidence type="ECO:0000256" key="5">
    <source>
        <dbReference type="ARBA" id="ARBA00022927"/>
    </source>
</evidence>
<evidence type="ECO:0000259" key="12">
    <source>
        <dbReference type="Pfam" id="PF02953"/>
    </source>
</evidence>
<reference evidence="13" key="2">
    <citation type="journal article" date="2015" name="J. Proteomics">
        <title>Sexual differences in the sialomes of the zebra tick, Rhipicephalus pulchellus.</title>
        <authorList>
            <person name="Tan A.W."/>
            <person name="Francischetti I.M."/>
            <person name="Slovak M."/>
            <person name="Kini R.M."/>
            <person name="Ribeiro J.M."/>
        </authorList>
    </citation>
    <scope>NUCLEOTIDE SEQUENCE</scope>
    <source>
        <tissue evidence="13">Salivary gland</tissue>
    </source>
</reference>
<dbReference type="InterPro" id="IPR035427">
    <property type="entry name" value="Tim10-like_dom_sf"/>
</dbReference>
<evidence type="ECO:0000256" key="1">
    <source>
        <dbReference type="ARBA" id="ARBA00006720"/>
    </source>
</evidence>
<evidence type="ECO:0000256" key="4">
    <source>
        <dbReference type="ARBA" id="ARBA00022833"/>
    </source>
</evidence>
<dbReference type="GO" id="GO:0045039">
    <property type="term" value="P:protein insertion into mitochondrial inner membrane"/>
    <property type="evidence" value="ECO:0007669"/>
    <property type="project" value="UniProtKB-ARBA"/>
</dbReference>